<keyword evidence="1" id="KW-0732">Signal</keyword>
<organism evidence="2 3">
    <name type="scientific">Psilocybe cf. subviscida</name>
    <dbReference type="NCBI Taxonomy" id="2480587"/>
    <lineage>
        <taxon>Eukaryota</taxon>
        <taxon>Fungi</taxon>
        <taxon>Dikarya</taxon>
        <taxon>Basidiomycota</taxon>
        <taxon>Agaricomycotina</taxon>
        <taxon>Agaricomycetes</taxon>
        <taxon>Agaricomycetidae</taxon>
        <taxon>Agaricales</taxon>
        <taxon>Agaricineae</taxon>
        <taxon>Strophariaceae</taxon>
        <taxon>Psilocybe</taxon>
    </lineage>
</organism>
<feature type="signal peptide" evidence="1">
    <location>
        <begin position="1"/>
        <end position="20"/>
    </location>
</feature>
<dbReference type="Proteomes" id="UP000567179">
    <property type="component" value="Unassembled WGS sequence"/>
</dbReference>
<evidence type="ECO:0000313" key="2">
    <source>
        <dbReference type="EMBL" id="KAF5309517.1"/>
    </source>
</evidence>
<dbReference type="AlphaFoldDB" id="A0A8H5ASM6"/>
<sequence length="152" mass="16759">MRYFTAILLVLLGGIGVALATPLQLASELLVERQAVNNVCAQIPDCTTECLEPAHTGPTLDDCRVIQDTLRYIAQAGPTNTAGTGSNNTIVMSYRTCKSFFFNSGSIPAQYCRTSWADFLEKMVPECHKQKKAFGGRCTSPDQSWYIQFQHS</sequence>
<name>A0A8H5ASM6_9AGAR</name>
<keyword evidence="3" id="KW-1185">Reference proteome</keyword>
<gene>
    <name evidence="2" type="ORF">D9619_012405</name>
</gene>
<evidence type="ECO:0000313" key="3">
    <source>
        <dbReference type="Proteomes" id="UP000567179"/>
    </source>
</evidence>
<comment type="caution">
    <text evidence="2">The sequence shown here is derived from an EMBL/GenBank/DDBJ whole genome shotgun (WGS) entry which is preliminary data.</text>
</comment>
<protein>
    <submittedName>
        <fullName evidence="2">Uncharacterized protein</fullName>
    </submittedName>
</protein>
<feature type="chain" id="PRO_5034905871" evidence="1">
    <location>
        <begin position="21"/>
        <end position="152"/>
    </location>
</feature>
<dbReference type="OrthoDB" id="3249523at2759"/>
<proteinExistence type="predicted"/>
<dbReference type="EMBL" id="JAACJJ010000059">
    <property type="protein sequence ID" value="KAF5309517.1"/>
    <property type="molecule type" value="Genomic_DNA"/>
</dbReference>
<accession>A0A8H5ASM6</accession>
<evidence type="ECO:0000256" key="1">
    <source>
        <dbReference type="SAM" id="SignalP"/>
    </source>
</evidence>
<reference evidence="2 3" key="1">
    <citation type="journal article" date="2020" name="ISME J.">
        <title>Uncovering the hidden diversity of litter-decomposition mechanisms in mushroom-forming fungi.</title>
        <authorList>
            <person name="Floudas D."/>
            <person name="Bentzer J."/>
            <person name="Ahren D."/>
            <person name="Johansson T."/>
            <person name="Persson P."/>
            <person name="Tunlid A."/>
        </authorList>
    </citation>
    <scope>NUCLEOTIDE SEQUENCE [LARGE SCALE GENOMIC DNA]</scope>
    <source>
        <strain evidence="2 3">CBS 101986</strain>
    </source>
</reference>